<keyword evidence="2" id="KW-1185">Reference proteome</keyword>
<comment type="caution">
    <text evidence="1">The sequence shown here is derived from an EMBL/GenBank/DDBJ whole genome shotgun (WGS) entry which is preliminary data.</text>
</comment>
<accession>A0ABP9JBQ2</accession>
<sequence>MFETYDTTSDRQDQFSKRNALKAYAVLVHGPSIRTRVYTTLAGAERAVARARARGEWVEMCLVRLVPARGRLSWIS</sequence>
<name>A0ABP9JBQ2_9MICO</name>
<protein>
    <submittedName>
        <fullName evidence="1">Uncharacterized protein</fullName>
    </submittedName>
</protein>
<evidence type="ECO:0000313" key="2">
    <source>
        <dbReference type="Proteomes" id="UP001500427"/>
    </source>
</evidence>
<organism evidence="1 2">
    <name type="scientific">Terrabacter aeriphilus</name>
    <dbReference type="NCBI Taxonomy" id="515662"/>
    <lineage>
        <taxon>Bacteria</taxon>
        <taxon>Bacillati</taxon>
        <taxon>Actinomycetota</taxon>
        <taxon>Actinomycetes</taxon>
        <taxon>Micrococcales</taxon>
        <taxon>Intrasporangiaceae</taxon>
        <taxon>Terrabacter</taxon>
    </lineage>
</organism>
<proteinExistence type="predicted"/>
<gene>
    <name evidence="1" type="ORF">GCM10023258_18180</name>
</gene>
<evidence type="ECO:0000313" key="1">
    <source>
        <dbReference type="EMBL" id="GAA5025339.1"/>
    </source>
</evidence>
<dbReference type="Proteomes" id="UP001500427">
    <property type="component" value="Unassembled WGS sequence"/>
</dbReference>
<dbReference type="EMBL" id="BAABIW010000013">
    <property type="protein sequence ID" value="GAA5025339.1"/>
    <property type="molecule type" value="Genomic_DNA"/>
</dbReference>
<reference evidence="2" key="1">
    <citation type="journal article" date="2019" name="Int. J. Syst. Evol. Microbiol.">
        <title>The Global Catalogue of Microorganisms (GCM) 10K type strain sequencing project: providing services to taxonomists for standard genome sequencing and annotation.</title>
        <authorList>
            <consortium name="The Broad Institute Genomics Platform"/>
            <consortium name="The Broad Institute Genome Sequencing Center for Infectious Disease"/>
            <person name="Wu L."/>
            <person name="Ma J."/>
        </authorList>
    </citation>
    <scope>NUCLEOTIDE SEQUENCE [LARGE SCALE GENOMIC DNA]</scope>
    <source>
        <strain evidence="2">JCM 17687</strain>
    </source>
</reference>